<keyword evidence="4" id="KW-0804">Transcription</keyword>
<feature type="domain" description="HTH lysR-type" evidence="5">
    <location>
        <begin position="1"/>
        <end position="59"/>
    </location>
</feature>
<dbReference type="SUPFAM" id="SSF53850">
    <property type="entry name" value="Periplasmic binding protein-like II"/>
    <property type="match status" value="1"/>
</dbReference>
<keyword evidence="3 6" id="KW-0238">DNA-binding</keyword>
<dbReference type="Pfam" id="PF03466">
    <property type="entry name" value="LysR_substrate"/>
    <property type="match status" value="1"/>
</dbReference>
<dbReference type="Gene3D" id="3.40.190.290">
    <property type="match status" value="1"/>
</dbReference>
<dbReference type="GO" id="GO:0003677">
    <property type="term" value="F:DNA binding"/>
    <property type="evidence" value="ECO:0007669"/>
    <property type="project" value="UniProtKB-KW"/>
</dbReference>
<dbReference type="Gene3D" id="1.10.10.10">
    <property type="entry name" value="Winged helix-like DNA-binding domain superfamily/Winged helix DNA-binding domain"/>
    <property type="match status" value="1"/>
</dbReference>
<sequence>MDRFDTLQLFVRIVEQGSFTKGASMVDIPRPTATYAIKALEARLGTRLLERTTRHVRPTLDGQAFYERCVRILSEIDDAESSFSHQTSNPRGVLRLDLHGTHATRIVLPRIDEFRARYPGIELVVSSGDRLVDLVREGVDCVIRGGHPRDSSLIARPVAVVPQIICASPAYLQRLGMPSKPADLSSHEAVGFFSQTSESSYAIELRIERKITEFKLRKWISVGDAENYLVCALRGAGLIQLPRFHVEDELADGRLVEVLKEWESPGLPINILYPQHRQLAPRVRAFVDWASQVYAAKFGGEARIANSESRANAKPS</sequence>
<dbReference type="SUPFAM" id="SSF46785">
    <property type="entry name" value="Winged helix' DNA-binding domain"/>
    <property type="match status" value="1"/>
</dbReference>
<dbReference type="PANTHER" id="PTHR30537">
    <property type="entry name" value="HTH-TYPE TRANSCRIPTIONAL REGULATOR"/>
    <property type="match status" value="1"/>
</dbReference>
<protein>
    <submittedName>
        <fullName evidence="6">DNA-binding transcriptional LysR family regulator</fullName>
    </submittedName>
</protein>
<keyword evidence="2" id="KW-0805">Transcription regulation</keyword>
<dbReference type="Proteomes" id="UP001620514">
    <property type="component" value="Unassembled WGS sequence"/>
</dbReference>
<gene>
    <name evidence="6" type="ORF">ABH943_007656</name>
</gene>
<dbReference type="InterPro" id="IPR036390">
    <property type="entry name" value="WH_DNA-bd_sf"/>
</dbReference>
<evidence type="ECO:0000256" key="2">
    <source>
        <dbReference type="ARBA" id="ARBA00023015"/>
    </source>
</evidence>
<dbReference type="PANTHER" id="PTHR30537:SF72">
    <property type="entry name" value="LYSR FAMILY TRANSCRIPTIONAL REGULATOR"/>
    <property type="match status" value="1"/>
</dbReference>
<evidence type="ECO:0000256" key="3">
    <source>
        <dbReference type="ARBA" id="ARBA00023125"/>
    </source>
</evidence>
<dbReference type="InterPro" id="IPR000847">
    <property type="entry name" value="LysR_HTH_N"/>
</dbReference>
<accession>A0ABW8MV77</accession>
<organism evidence="6 7">
    <name type="scientific">Caballeronia udeis</name>
    <dbReference type="NCBI Taxonomy" id="1232866"/>
    <lineage>
        <taxon>Bacteria</taxon>
        <taxon>Pseudomonadati</taxon>
        <taxon>Pseudomonadota</taxon>
        <taxon>Betaproteobacteria</taxon>
        <taxon>Burkholderiales</taxon>
        <taxon>Burkholderiaceae</taxon>
        <taxon>Caballeronia</taxon>
    </lineage>
</organism>
<dbReference type="RefSeq" id="WP_404613370.1">
    <property type="nucleotide sequence ID" value="NZ_JBIYDN010000036.1"/>
</dbReference>
<evidence type="ECO:0000313" key="7">
    <source>
        <dbReference type="Proteomes" id="UP001620514"/>
    </source>
</evidence>
<evidence type="ECO:0000259" key="5">
    <source>
        <dbReference type="PROSITE" id="PS50931"/>
    </source>
</evidence>
<evidence type="ECO:0000256" key="1">
    <source>
        <dbReference type="ARBA" id="ARBA00009437"/>
    </source>
</evidence>
<name>A0ABW8MV77_9BURK</name>
<dbReference type="InterPro" id="IPR058163">
    <property type="entry name" value="LysR-type_TF_proteobact-type"/>
</dbReference>
<dbReference type="EMBL" id="JBIYDN010000036">
    <property type="protein sequence ID" value="MFK4447619.1"/>
    <property type="molecule type" value="Genomic_DNA"/>
</dbReference>
<evidence type="ECO:0000256" key="4">
    <source>
        <dbReference type="ARBA" id="ARBA00023163"/>
    </source>
</evidence>
<comment type="similarity">
    <text evidence="1">Belongs to the LysR transcriptional regulatory family.</text>
</comment>
<dbReference type="Pfam" id="PF00126">
    <property type="entry name" value="HTH_1"/>
    <property type="match status" value="1"/>
</dbReference>
<dbReference type="InterPro" id="IPR036388">
    <property type="entry name" value="WH-like_DNA-bd_sf"/>
</dbReference>
<proteinExistence type="inferred from homology"/>
<dbReference type="CDD" id="cd08472">
    <property type="entry name" value="PBP2_CrgA_like_3"/>
    <property type="match status" value="1"/>
</dbReference>
<evidence type="ECO:0000313" key="6">
    <source>
        <dbReference type="EMBL" id="MFK4447619.1"/>
    </source>
</evidence>
<comment type="caution">
    <text evidence="6">The sequence shown here is derived from an EMBL/GenBank/DDBJ whole genome shotgun (WGS) entry which is preliminary data.</text>
</comment>
<dbReference type="PROSITE" id="PS50931">
    <property type="entry name" value="HTH_LYSR"/>
    <property type="match status" value="1"/>
</dbReference>
<keyword evidence="7" id="KW-1185">Reference proteome</keyword>
<dbReference type="InterPro" id="IPR005119">
    <property type="entry name" value="LysR_subst-bd"/>
</dbReference>
<reference evidence="6 7" key="2">
    <citation type="submission" date="2024-11" db="EMBL/GenBank/DDBJ databases">
        <title>Using genomics to understand microbial adaptation to soil warming.</title>
        <authorList>
            <person name="Deangelis K.M. PhD."/>
        </authorList>
    </citation>
    <scope>NUCLEOTIDE SEQUENCE [LARGE SCALE GENOMIC DNA]</scope>
    <source>
        <strain evidence="6 7">GAS97</strain>
    </source>
</reference>
<reference evidence="6 7" key="1">
    <citation type="submission" date="2024-10" db="EMBL/GenBank/DDBJ databases">
        <authorList>
            <person name="Deangelis K."/>
            <person name="Huntemann M."/>
            <person name="Clum A."/>
            <person name="Wang J."/>
            <person name="Palaniappan K."/>
            <person name="Ritter S."/>
            <person name="Chen I.-M."/>
            <person name="Stamatis D."/>
            <person name="Reddy T."/>
            <person name="O'Malley R."/>
            <person name="Daum C."/>
            <person name="Ng V."/>
            <person name="Ivanova N."/>
            <person name="Kyrpides N."/>
            <person name="Woyke T."/>
        </authorList>
    </citation>
    <scope>NUCLEOTIDE SEQUENCE [LARGE SCALE GENOMIC DNA]</scope>
    <source>
        <strain evidence="6 7">GAS97</strain>
    </source>
</reference>